<proteinExistence type="predicted"/>
<evidence type="ECO:0000313" key="2">
    <source>
        <dbReference type="Proteomes" id="UP000828941"/>
    </source>
</evidence>
<evidence type="ECO:0000313" key="1">
    <source>
        <dbReference type="EMBL" id="KAI4354374.1"/>
    </source>
</evidence>
<reference evidence="1 2" key="1">
    <citation type="journal article" date="2022" name="DNA Res.">
        <title>Chromosomal-level genome assembly of the orchid tree Bauhinia variegata (Leguminosae; Cercidoideae) supports the allotetraploid origin hypothesis of Bauhinia.</title>
        <authorList>
            <person name="Zhong Y."/>
            <person name="Chen Y."/>
            <person name="Zheng D."/>
            <person name="Pang J."/>
            <person name="Liu Y."/>
            <person name="Luo S."/>
            <person name="Meng S."/>
            <person name="Qian L."/>
            <person name="Wei D."/>
            <person name="Dai S."/>
            <person name="Zhou R."/>
        </authorList>
    </citation>
    <scope>NUCLEOTIDE SEQUENCE [LARGE SCALE GENOMIC DNA]</scope>
    <source>
        <strain evidence="1">BV-YZ2020</strain>
    </source>
</reference>
<sequence>MPLLRSFMKFFAAGHTIFPISALELFSVDILEGEWGTEGSIIIWKYFVDGKAYLAKEVVETIDKENNSITFNVLEGDLLQLYKSFKFMVQVGLRDNGSRVHWIMKYEKLHDHIPDPYSMIEPATVMVKDIDAYLIQG</sequence>
<dbReference type="EMBL" id="CM039427">
    <property type="protein sequence ID" value="KAI4354374.1"/>
    <property type="molecule type" value="Genomic_DNA"/>
</dbReference>
<organism evidence="1 2">
    <name type="scientific">Bauhinia variegata</name>
    <name type="common">Purple orchid tree</name>
    <name type="synonym">Phanera variegata</name>
    <dbReference type="NCBI Taxonomy" id="167791"/>
    <lineage>
        <taxon>Eukaryota</taxon>
        <taxon>Viridiplantae</taxon>
        <taxon>Streptophyta</taxon>
        <taxon>Embryophyta</taxon>
        <taxon>Tracheophyta</taxon>
        <taxon>Spermatophyta</taxon>
        <taxon>Magnoliopsida</taxon>
        <taxon>eudicotyledons</taxon>
        <taxon>Gunneridae</taxon>
        <taxon>Pentapetalae</taxon>
        <taxon>rosids</taxon>
        <taxon>fabids</taxon>
        <taxon>Fabales</taxon>
        <taxon>Fabaceae</taxon>
        <taxon>Cercidoideae</taxon>
        <taxon>Cercideae</taxon>
        <taxon>Bauhiniinae</taxon>
        <taxon>Bauhinia</taxon>
    </lineage>
</organism>
<protein>
    <submittedName>
        <fullName evidence="1">Uncharacterized protein</fullName>
    </submittedName>
</protein>
<dbReference type="Proteomes" id="UP000828941">
    <property type="component" value="Chromosome 2"/>
</dbReference>
<gene>
    <name evidence="1" type="ORF">L6164_003241</name>
</gene>
<comment type="caution">
    <text evidence="1">The sequence shown here is derived from an EMBL/GenBank/DDBJ whole genome shotgun (WGS) entry which is preliminary data.</text>
</comment>
<accession>A0ACB9PZW4</accession>
<keyword evidence="2" id="KW-1185">Reference proteome</keyword>
<name>A0ACB9PZW4_BAUVA</name>